<sequence length="97" mass="10854">MPEPETPTASAPATPGTPGAPLFNSLRVDSLSYDRKSMPRCNNCLPVNAWSSPHTCFTEFPKPDVSLTRKVRTCELCDSTSLTFWFSHVFIHQHLFV</sequence>
<organism evidence="2 3">
    <name type="scientific">Ensete ventricosum</name>
    <name type="common">Abyssinian banana</name>
    <name type="synonym">Musa ensete</name>
    <dbReference type="NCBI Taxonomy" id="4639"/>
    <lineage>
        <taxon>Eukaryota</taxon>
        <taxon>Viridiplantae</taxon>
        <taxon>Streptophyta</taxon>
        <taxon>Embryophyta</taxon>
        <taxon>Tracheophyta</taxon>
        <taxon>Spermatophyta</taxon>
        <taxon>Magnoliopsida</taxon>
        <taxon>Liliopsida</taxon>
        <taxon>Zingiberales</taxon>
        <taxon>Musaceae</taxon>
        <taxon>Ensete</taxon>
    </lineage>
</organism>
<gene>
    <name evidence="2" type="ORF">B296_00055964</name>
</gene>
<reference evidence="2 3" key="1">
    <citation type="journal article" date="2014" name="Agronomy (Basel)">
        <title>A Draft Genome Sequence for Ensete ventricosum, the Drought-Tolerant Tree Against Hunger.</title>
        <authorList>
            <person name="Harrison J."/>
            <person name="Moore K.A."/>
            <person name="Paszkiewicz K."/>
            <person name="Jones T."/>
            <person name="Grant M."/>
            <person name="Ambacheew D."/>
            <person name="Muzemil S."/>
            <person name="Studholme D.J."/>
        </authorList>
    </citation>
    <scope>NUCLEOTIDE SEQUENCE [LARGE SCALE GENOMIC DNA]</scope>
</reference>
<evidence type="ECO:0000256" key="1">
    <source>
        <dbReference type="SAM" id="MobiDB-lite"/>
    </source>
</evidence>
<evidence type="ECO:0000313" key="3">
    <source>
        <dbReference type="Proteomes" id="UP000287651"/>
    </source>
</evidence>
<proteinExistence type="predicted"/>
<protein>
    <submittedName>
        <fullName evidence="2">Uncharacterized protein</fullName>
    </submittedName>
</protein>
<dbReference type="Proteomes" id="UP000287651">
    <property type="component" value="Unassembled WGS sequence"/>
</dbReference>
<name>A0A426WYJ8_ENSVE</name>
<feature type="compositionally biased region" description="Low complexity" evidence="1">
    <location>
        <begin position="1"/>
        <end position="21"/>
    </location>
</feature>
<comment type="caution">
    <text evidence="2">The sequence shown here is derived from an EMBL/GenBank/DDBJ whole genome shotgun (WGS) entry which is preliminary data.</text>
</comment>
<feature type="region of interest" description="Disordered" evidence="1">
    <location>
        <begin position="1"/>
        <end position="23"/>
    </location>
</feature>
<accession>A0A426WYJ8</accession>
<dbReference type="AlphaFoldDB" id="A0A426WYJ8"/>
<dbReference type="EMBL" id="AMZH03032664">
    <property type="protein sequence ID" value="RRT32309.1"/>
    <property type="molecule type" value="Genomic_DNA"/>
</dbReference>
<evidence type="ECO:0000313" key="2">
    <source>
        <dbReference type="EMBL" id="RRT32309.1"/>
    </source>
</evidence>